<dbReference type="InterPro" id="IPR002110">
    <property type="entry name" value="Ankyrin_rpt"/>
</dbReference>
<evidence type="ECO:0000256" key="3">
    <source>
        <dbReference type="PROSITE-ProRule" id="PRU00023"/>
    </source>
</evidence>
<keyword evidence="2 3" id="KW-0040">ANK repeat</keyword>
<protein>
    <recommendedName>
        <fullName evidence="7">Ankyrin</fullName>
    </recommendedName>
</protein>
<dbReference type="EMBL" id="JAQQWI010000025">
    <property type="protein sequence ID" value="KAK7993124.1"/>
    <property type="molecule type" value="Genomic_DNA"/>
</dbReference>
<dbReference type="PROSITE" id="PS50088">
    <property type="entry name" value="ANK_REPEAT"/>
    <property type="match status" value="1"/>
</dbReference>
<dbReference type="PROSITE" id="PS50297">
    <property type="entry name" value="ANK_REP_REGION"/>
    <property type="match status" value="1"/>
</dbReference>
<evidence type="ECO:0008006" key="7">
    <source>
        <dbReference type="Google" id="ProtNLM"/>
    </source>
</evidence>
<proteinExistence type="predicted"/>
<feature type="compositionally biased region" description="Acidic residues" evidence="4">
    <location>
        <begin position="61"/>
        <end position="73"/>
    </location>
</feature>
<organism evidence="5 6">
    <name type="scientific">Apiospora marii</name>
    <dbReference type="NCBI Taxonomy" id="335849"/>
    <lineage>
        <taxon>Eukaryota</taxon>
        <taxon>Fungi</taxon>
        <taxon>Dikarya</taxon>
        <taxon>Ascomycota</taxon>
        <taxon>Pezizomycotina</taxon>
        <taxon>Sordariomycetes</taxon>
        <taxon>Xylariomycetidae</taxon>
        <taxon>Amphisphaeriales</taxon>
        <taxon>Apiosporaceae</taxon>
        <taxon>Apiospora</taxon>
    </lineage>
</organism>
<dbReference type="Pfam" id="PF00023">
    <property type="entry name" value="Ank"/>
    <property type="match status" value="1"/>
</dbReference>
<dbReference type="InterPro" id="IPR036770">
    <property type="entry name" value="Ankyrin_rpt-contain_sf"/>
</dbReference>
<feature type="compositionally biased region" description="Low complexity" evidence="4">
    <location>
        <begin position="41"/>
        <end position="58"/>
    </location>
</feature>
<sequence length="639" mass="72298">MPATGLLDLPLECLRAILKEAVAQQCPWSLPHAEDDSQLQESPASSDSDSDSMSEFSEQLTDSESDPDSDSDSEAFNSRGSTADIRVVLQWRLVNHIFDQEVMMCIEDAELLRPGKWHDINICPACNCQAPVDSLSSFAASFIIRQPSSGKHWTSDLPTILNKEVDEVFRQQYRYKEQITQKQRHSYLKIMYQPLLEELINGDEGPCGFMHYDHELLPGAHPNHSLMGLEFEVPESNVTYSQILLGQLEPVWDFIRSKDPKYNRHFSSASSHDAFFGILVFAAAKTGQHDLAREIMNQGVNEEMKHVALVSAFERKDLLMMQLLLDTKYKHSRSEGRRRTVIEALILRSTQLDMREITNTLLDHAEYLTISFISKVFSNACCNGDNDLVRRLFKLHRHIDVNEILDTVYWHPELFDLTPLTPVEIAAIRGHESTLRLLLKNGADPYAGRAKDDCVMKAAATGGHVGIARIILDAGVTPSPEQWRRVVGRYTRGRECGSQSCGFIRFLLDENHLNISMYLRHYPQELFEMVRDLSCAGDVAAVKLFAAHGMPMYGNFYSGTRRWTPMDFAATHGLHPLIEALEELGAPRPEYPALAPRRGTITSHHPFSPQEVSLRCSQSNCAAHAPERWPSFTKVLWHP</sequence>
<keyword evidence="6" id="KW-1185">Reference proteome</keyword>
<dbReference type="InterPro" id="IPR050776">
    <property type="entry name" value="Ank_Repeat/CDKN_Inhibitor"/>
</dbReference>
<gene>
    <name evidence="5" type="ORF">PG991_016303</name>
</gene>
<evidence type="ECO:0000256" key="2">
    <source>
        <dbReference type="ARBA" id="ARBA00023043"/>
    </source>
</evidence>
<dbReference type="SUPFAM" id="SSF48403">
    <property type="entry name" value="Ankyrin repeat"/>
    <property type="match status" value="1"/>
</dbReference>
<dbReference type="Gene3D" id="1.25.40.20">
    <property type="entry name" value="Ankyrin repeat-containing domain"/>
    <property type="match status" value="1"/>
</dbReference>
<name>A0ABR1R0M9_9PEZI</name>
<feature type="repeat" description="ANK" evidence="3">
    <location>
        <begin position="418"/>
        <end position="444"/>
    </location>
</feature>
<dbReference type="PANTHER" id="PTHR24201">
    <property type="entry name" value="ANK_REP_REGION DOMAIN-CONTAINING PROTEIN"/>
    <property type="match status" value="1"/>
</dbReference>
<evidence type="ECO:0000256" key="1">
    <source>
        <dbReference type="ARBA" id="ARBA00022737"/>
    </source>
</evidence>
<accession>A0ABR1R0M9</accession>
<feature type="region of interest" description="Disordered" evidence="4">
    <location>
        <begin position="29"/>
        <end position="77"/>
    </location>
</feature>
<dbReference type="SMART" id="SM00248">
    <property type="entry name" value="ANK"/>
    <property type="match status" value="3"/>
</dbReference>
<evidence type="ECO:0000313" key="6">
    <source>
        <dbReference type="Proteomes" id="UP001396898"/>
    </source>
</evidence>
<dbReference type="Proteomes" id="UP001396898">
    <property type="component" value="Unassembled WGS sequence"/>
</dbReference>
<reference evidence="5 6" key="1">
    <citation type="submission" date="2023-01" db="EMBL/GenBank/DDBJ databases">
        <title>Analysis of 21 Apiospora genomes using comparative genomics revels a genus with tremendous synthesis potential of carbohydrate active enzymes and secondary metabolites.</title>
        <authorList>
            <person name="Sorensen T."/>
        </authorList>
    </citation>
    <scope>NUCLEOTIDE SEQUENCE [LARGE SCALE GENOMIC DNA]</scope>
    <source>
        <strain evidence="5 6">CBS 20057</strain>
    </source>
</reference>
<comment type="caution">
    <text evidence="5">The sequence shown here is derived from an EMBL/GenBank/DDBJ whole genome shotgun (WGS) entry which is preliminary data.</text>
</comment>
<keyword evidence="1" id="KW-0677">Repeat</keyword>
<evidence type="ECO:0000256" key="4">
    <source>
        <dbReference type="SAM" id="MobiDB-lite"/>
    </source>
</evidence>
<evidence type="ECO:0000313" key="5">
    <source>
        <dbReference type="EMBL" id="KAK7993124.1"/>
    </source>
</evidence>